<keyword evidence="5" id="KW-1185">Reference proteome</keyword>
<evidence type="ECO:0000259" key="3">
    <source>
        <dbReference type="Pfam" id="PF02719"/>
    </source>
</evidence>
<dbReference type="CDD" id="cd05237">
    <property type="entry name" value="UDP_invert_4-6DH_SDR_e"/>
    <property type="match status" value="1"/>
</dbReference>
<keyword evidence="2" id="KW-0812">Transmembrane</keyword>
<comment type="similarity">
    <text evidence="1">Belongs to the polysaccharide synthase family.</text>
</comment>
<dbReference type="Proteomes" id="UP000594637">
    <property type="component" value="Chromosome"/>
</dbReference>
<dbReference type="RefSeq" id="WP_166855660.1">
    <property type="nucleotide sequence ID" value="NZ_CP063989.1"/>
</dbReference>
<dbReference type="EMBL" id="CP063989">
    <property type="protein sequence ID" value="QPL06081.1"/>
    <property type="molecule type" value="Genomic_DNA"/>
</dbReference>
<name>A0A7T0PW83_9ACTO</name>
<organism evidence="4 5">
    <name type="scientific">Actinomyces respiraculi</name>
    <dbReference type="NCBI Taxonomy" id="2744574"/>
    <lineage>
        <taxon>Bacteria</taxon>
        <taxon>Bacillati</taxon>
        <taxon>Actinomycetota</taxon>
        <taxon>Actinomycetes</taxon>
        <taxon>Actinomycetales</taxon>
        <taxon>Actinomycetaceae</taxon>
        <taxon>Actinomyces</taxon>
    </lineage>
</organism>
<keyword evidence="2" id="KW-1133">Transmembrane helix</keyword>
<feature type="transmembrane region" description="Helical" evidence="2">
    <location>
        <begin position="54"/>
        <end position="75"/>
    </location>
</feature>
<sequence length="624" mass="67434">MSTHRSSWPTTDIGGSRLHLPHGTIPTLDCAMWALAIILVVWLSHDGDGAPRGLGTVVAIGIVIALQVLGWLLFLRGRARFATMDEFPQILVTDIVIAATLVTVAAGFQPWMISVGTAMVCGAVALTLHLASRWAFQAVVAWTRRPTGRRSRRTIILGAGYGGTQAISLMQQDKEASFTPVAILDDDPAKRRLRVSGVRVLGPWSALAQVAKETRADLVLLAVPSARPEQVDAVVARAHDAGLEIRVMPSTEELVGRSPSHRPEAARIESSSVFRPLEIGDLLGRRAIDTDIDAIGAYLTGEHVLVTGAGGSIGSQLCRAIAQYEPARLIMVDRDESALHAVQLSLDGEAMLDSPDLILGDLRTPGFIDALFEENRPTIVFHAAALKHLTLTERFPEEAFLTNVAATRDLLVAAARHGVSRFINISTDKAADPGCVLGYSKRMAERLTATVGRSLGPESRFISVRFGNVLGSRGSALFTFASQLERGLPLTVTDPAMERFFMSVDEACQLVLQAGVLGRSGEVLILDMGEPHNIEEIARRFAALSGYPDVEVVYTRVRPGEKITESLFGVGEEDVRPSHPLISHALVPAVPMDALETIAQLRERTQWGQHGALVRRWMETAATA</sequence>
<evidence type="ECO:0000313" key="4">
    <source>
        <dbReference type="EMBL" id="QPL06081.1"/>
    </source>
</evidence>
<evidence type="ECO:0000256" key="1">
    <source>
        <dbReference type="ARBA" id="ARBA00007430"/>
    </source>
</evidence>
<dbReference type="PANTHER" id="PTHR43318:SF1">
    <property type="entry name" value="POLYSACCHARIDE BIOSYNTHESIS PROTEIN EPSC-RELATED"/>
    <property type="match status" value="1"/>
</dbReference>
<accession>A0A7T0PW83</accession>
<dbReference type="Pfam" id="PF13727">
    <property type="entry name" value="CoA_binding_3"/>
    <property type="match status" value="1"/>
</dbReference>
<dbReference type="Pfam" id="PF02719">
    <property type="entry name" value="Polysacc_synt_2"/>
    <property type="match status" value="1"/>
</dbReference>
<dbReference type="AlphaFoldDB" id="A0A7T0PW83"/>
<dbReference type="SUPFAM" id="SSF51735">
    <property type="entry name" value="NAD(P)-binding Rossmann-fold domains"/>
    <property type="match status" value="2"/>
</dbReference>
<keyword evidence="2" id="KW-0472">Membrane</keyword>
<dbReference type="KEGG" id="arep:ID810_03855"/>
<evidence type="ECO:0000313" key="5">
    <source>
        <dbReference type="Proteomes" id="UP000594637"/>
    </source>
</evidence>
<feature type="transmembrane region" description="Helical" evidence="2">
    <location>
        <begin position="87"/>
        <end position="108"/>
    </location>
</feature>
<dbReference type="PANTHER" id="PTHR43318">
    <property type="entry name" value="UDP-N-ACETYLGLUCOSAMINE 4,6-DEHYDRATASE"/>
    <property type="match status" value="1"/>
</dbReference>
<dbReference type="Gene3D" id="3.40.50.720">
    <property type="entry name" value="NAD(P)-binding Rossmann-like Domain"/>
    <property type="match status" value="2"/>
</dbReference>
<gene>
    <name evidence="4" type="ORF">ID810_03855</name>
</gene>
<dbReference type="InterPro" id="IPR003869">
    <property type="entry name" value="Polysac_CapD-like"/>
</dbReference>
<proteinExistence type="inferred from homology"/>
<reference evidence="4 5" key="1">
    <citation type="submission" date="2020-11" db="EMBL/GenBank/DDBJ databases">
        <title>Actinomyces sp. ZJ750.</title>
        <authorList>
            <person name="Zhou J."/>
        </authorList>
    </citation>
    <scope>NUCLEOTIDE SEQUENCE [LARGE SCALE GENOMIC DNA]</scope>
    <source>
        <strain evidence="4 5">ZJ750</strain>
    </source>
</reference>
<evidence type="ECO:0000256" key="2">
    <source>
        <dbReference type="SAM" id="Phobius"/>
    </source>
</evidence>
<feature type="transmembrane region" description="Helical" evidence="2">
    <location>
        <begin position="20"/>
        <end position="42"/>
    </location>
</feature>
<feature type="domain" description="Polysaccharide biosynthesis protein CapD-like" evidence="3">
    <location>
        <begin position="304"/>
        <end position="582"/>
    </location>
</feature>
<dbReference type="InterPro" id="IPR036291">
    <property type="entry name" value="NAD(P)-bd_dom_sf"/>
</dbReference>
<dbReference type="InterPro" id="IPR051203">
    <property type="entry name" value="Polysaccharide_Synthase-Rel"/>
</dbReference>
<protein>
    <submittedName>
        <fullName evidence="4">Polysaccharide biosynthesis protein</fullName>
    </submittedName>
</protein>